<accession>A0A0P6XQF9</accession>
<name>A0A0P6XQF9_9CHLR</name>
<organism evidence="1 2">
    <name type="scientific">Thermanaerothrix daxensis</name>
    <dbReference type="NCBI Taxonomy" id="869279"/>
    <lineage>
        <taxon>Bacteria</taxon>
        <taxon>Bacillati</taxon>
        <taxon>Chloroflexota</taxon>
        <taxon>Anaerolineae</taxon>
        <taxon>Anaerolineales</taxon>
        <taxon>Anaerolineaceae</taxon>
        <taxon>Thermanaerothrix</taxon>
    </lineage>
</organism>
<dbReference type="Proteomes" id="UP000050544">
    <property type="component" value="Unassembled WGS sequence"/>
</dbReference>
<sequence>MKVTRSITVRRILSALLALIWFPLAVGVDYLAGKPVSAQPFTWRYDDLRQLDSADEGAPPQCDFIAAYVRTERADLEIRLDTLTSQGPADCDLYLAFDLQNGGNRTLPVRAVSPLAWDYLLIARAHQTPLVQEASGATAPLIPQIFRDPQQDTWIIRLNRYLLPGPRHQVTFQAWSTLPDHKDIADTIGPFEFSAVPPPPASLLLVFWDTLPAASPAQVLRRWDGAHTGPYGQRHGLRHLIEAASQYRVPIVLADLMAPSSLAGLDAVGGLKIVQQAQRQGWLILPTPAMGMPDITAWSQAFSQTTRANFGFFDSSVRFGAFPTEALSPGRAYFSRLADSSHILQFNGARLLPLPNGFLQGDSFLPQIESSGRLSLPVKRTLIRTALSPDPTDLVVLGESLPTSPWADRRFAFAVMKYLANHPWIHVLDEADLWMHPARPLDSKALHTCKDVWCTQADWVSLMPTEALGISLFNTTTTTLREIPTTLQTSAFRIQLTQTAAMLSHPTPDLALQKLRAEYRGELGYLQQALKWASHPVSTHTCEVDLDEDGMPECILISTTALAILNLQGGRLVHLSLMQPEGPLQIIAPSAQLTIGLSDPATWKQENGIWADPTVVPGGVVHPQDTAVYQVMSLESTCITLHSPTTGLEKRYCLHPNGLTVAVRGNSPTPPLLLPLVLVTPECFRPGWAQRYFLSPISKTHAVWAVFGRGFVDIRANQEFEITSFTESLPLLGQPEDPNRDYPAGHYIPFPMTLLTFPDPTSLLLEITLN</sequence>
<protein>
    <submittedName>
        <fullName evidence="1">Uncharacterized protein</fullName>
    </submittedName>
</protein>
<evidence type="ECO:0000313" key="2">
    <source>
        <dbReference type="Proteomes" id="UP000050544"/>
    </source>
</evidence>
<proteinExistence type="predicted"/>
<dbReference type="AlphaFoldDB" id="A0A0P6XQF9"/>
<reference evidence="1 2" key="1">
    <citation type="submission" date="2015-07" db="EMBL/GenBank/DDBJ databases">
        <title>Whole genome sequence of Thermanaerothrix daxensis DSM 23592.</title>
        <authorList>
            <person name="Hemp J."/>
            <person name="Ward L.M."/>
            <person name="Pace L.A."/>
            <person name="Fischer W.W."/>
        </authorList>
    </citation>
    <scope>NUCLEOTIDE SEQUENCE [LARGE SCALE GENOMIC DNA]</scope>
    <source>
        <strain evidence="1 2">GNS-1</strain>
    </source>
</reference>
<dbReference type="STRING" id="869279.SE15_11535"/>
<keyword evidence="2" id="KW-1185">Reference proteome</keyword>
<dbReference type="RefSeq" id="WP_054522242.1">
    <property type="nucleotide sequence ID" value="NZ_LGKO01000005.1"/>
</dbReference>
<evidence type="ECO:0000313" key="1">
    <source>
        <dbReference type="EMBL" id="KPL82704.1"/>
    </source>
</evidence>
<gene>
    <name evidence="1" type="ORF">SE15_11535</name>
</gene>
<dbReference type="EMBL" id="LGKO01000005">
    <property type="protein sequence ID" value="KPL82704.1"/>
    <property type="molecule type" value="Genomic_DNA"/>
</dbReference>
<comment type="caution">
    <text evidence="1">The sequence shown here is derived from an EMBL/GenBank/DDBJ whole genome shotgun (WGS) entry which is preliminary data.</text>
</comment>
<dbReference type="OrthoDB" id="162370at2"/>